<protein>
    <submittedName>
        <fullName evidence="2">Uncharacterized protein</fullName>
    </submittedName>
</protein>
<keyword evidence="3" id="KW-1185">Reference proteome</keyword>
<name>A0ABQ0IT75_9ACTN</name>
<sequence>MSARRPVFDEDSTDDGLDEDLWVLREAEMGHGQTTLRRLRRPTRLGGAARTPSRLAVLGAVAGVVALNCVVVGSLVLALRAAQTEDDRPVDETEVVEFARTTLVDLLSYTPDDTRRVESALARLCPDSPEAGSARGLVEQLRRSAATSEVRDSSVGRVVARTPDGDLVVSIRVVVVKGAFGVRAERTDHDRVTVRPEPRMCVQRFEVAR</sequence>
<keyword evidence="1" id="KW-0812">Transmembrane</keyword>
<organism evidence="2 3">
    <name type="scientific">Gordonia paraffinivorans NBRC 108238</name>
    <dbReference type="NCBI Taxonomy" id="1223543"/>
    <lineage>
        <taxon>Bacteria</taxon>
        <taxon>Bacillati</taxon>
        <taxon>Actinomycetota</taxon>
        <taxon>Actinomycetes</taxon>
        <taxon>Mycobacteriales</taxon>
        <taxon>Gordoniaceae</taxon>
        <taxon>Gordonia</taxon>
    </lineage>
</organism>
<dbReference type="EMBL" id="BAOQ01000052">
    <property type="protein sequence ID" value="GAC86061.1"/>
    <property type="molecule type" value="Genomic_DNA"/>
</dbReference>
<evidence type="ECO:0000313" key="2">
    <source>
        <dbReference type="EMBL" id="GAC86061.1"/>
    </source>
</evidence>
<gene>
    <name evidence="2" type="ORF">GP2_052_00150</name>
</gene>
<feature type="transmembrane region" description="Helical" evidence="1">
    <location>
        <begin position="55"/>
        <end position="79"/>
    </location>
</feature>
<keyword evidence="1" id="KW-1133">Transmembrane helix</keyword>
<dbReference type="Proteomes" id="UP000035021">
    <property type="component" value="Unassembled WGS sequence"/>
</dbReference>
<reference evidence="2 3" key="1">
    <citation type="submission" date="2013-02" db="EMBL/GenBank/DDBJ databases">
        <title>Whole genome shotgun sequence of Gordonia paraffinivorans NBRC 108238.</title>
        <authorList>
            <person name="Isaki-Nakamura S."/>
            <person name="Hosoyama A."/>
            <person name="Tsuchikane K."/>
            <person name="Ando Y."/>
            <person name="Baba S."/>
            <person name="Ohji S."/>
            <person name="Hamada M."/>
            <person name="Tamura T."/>
            <person name="Yamazoe A."/>
            <person name="Yamazaki S."/>
            <person name="Fujita N."/>
        </authorList>
    </citation>
    <scope>NUCLEOTIDE SEQUENCE [LARGE SCALE GENOMIC DNA]</scope>
    <source>
        <strain evidence="2 3">NBRC 108238</strain>
    </source>
</reference>
<keyword evidence="1" id="KW-0472">Membrane</keyword>
<evidence type="ECO:0000256" key="1">
    <source>
        <dbReference type="SAM" id="Phobius"/>
    </source>
</evidence>
<proteinExistence type="predicted"/>
<comment type="caution">
    <text evidence="2">The sequence shown here is derived from an EMBL/GenBank/DDBJ whole genome shotgun (WGS) entry which is preliminary data.</text>
</comment>
<dbReference type="RefSeq" id="WP_006902325.1">
    <property type="nucleotide sequence ID" value="NZ_BAOQ01000052.1"/>
</dbReference>
<accession>A0ABQ0IT75</accession>
<evidence type="ECO:0000313" key="3">
    <source>
        <dbReference type="Proteomes" id="UP000035021"/>
    </source>
</evidence>